<keyword evidence="2" id="KW-0560">Oxidoreductase</keyword>
<gene>
    <name evidence="3" type="ORF">F9L07_02880</name>
</gene>
<evidence type="ECO:0000256" key="1">
    <source>
        <dbReference type="ARBA" id="ARBA00006484"/>
    </source>
</evidence>
<comment type="similarity">
    <text evidence="1">Belongs to the short-chain dehydrogenases/reductases (SDR) family.</text>
</comment>
<proteinExistence type="inferred from homology"/>
<dbReference type="EMBL" id="WBVM01000001">
    <property type="protein sequence ID" value="KAB2810904.1"/>
    <property type="molecule type" value="Genomic_DNA"/>
</dbReference>
<dbReference type="PANTHER" id="PTHR43639:SF1">
    <property type="entry name" value="SHORT-CHAIN DEHYDROGENASE_REDUCTASE FAMILY PROTEIN"/>
    <property type="match status" value="1"/>
</dbReference>
<dbReference type="AlphaFoldDB" id="A0A7J5DZ00"/>
<comment type="caution">
    <text evidence="3">The sequence shown here is derived from an EMBL/GenBank/DDBJ whole genome shotgun (WGS) entry which is preliminary data.</text>
</comment>
<protein>
    <submittedName>
        <fullName evidence="3">SDR family oxidoreductase</fullName>
    </submittedName>
</protein>
<dbReference type="PANTHER" id="PTHR43639">
    <property type="entry name" value="OXIDOREDUCTASE, SHORT-CHAIN DEHYDROGENASE/REDUCTASE FAMILY (AFU_ORTHOLOGUE AFUA_5G02870)"/>
    <property type="match status" value="1"/>
</dbReference>
<dbReference type="SUPFAM" id="SSF51735">
    <property type="entry name" value="NAD(P)-binding Rossmann-fold domains"/>
    <property type="match status" value="1"/>
</dbReference>
<dbReference type="Gene3D" id="3.40.50.720">
    <property type="entry name" value="NAD(P)-binding Rossmann-like Domain"/>
    <property type="match status" value="1"/>
</dbReference>
<evidence type="ECO:0000256" key="2">
    <source>
        <dbReference type="ARBA" id="ARBA00023002"/>
    </source>
</evidence>
<evidence type="ECO:0000313" key="4">
    <source>
        <dbReference type="Proteomes" id="UP000449906"/>
    </source>
</evidence>
<dbReference type="Proteomes" id="UP000449906">
    <property type="component" value="Unassembled WGS sequence"/>
</dbReference>
<accession>A0A7J5DZ00</accession>
<reference evidence="3 4" key="1">
    <citation type="submission" date="2019-09" db="EMBL/GenBank/DDBJ databases">
        <title>Pimelobacter sp. isolated from Paulinella.</title>
        <authorList>
            <person name="Jeong S.E."/>
        </authorList>
    </citation>
    <scope>NUCLEOTIDE SEQUENCE [LARGE SCALE GENOMIC DNA]</scope>
    <source>
        <strain evidence="3 4">Pch-N</strain>
    </source>
</reference>
<dbReference type="GO" id="GO:0016491">
    <property type="term" value="F:oxidoreductase activity"/>
    <property type="evidence" value="ECO:0007669"/>
    <property type="project" value="UniProtKB-KW"/>
</dbReference>
<sequence>MSGLAVVTGASRGIGRGVAERLARDGYDVAVGYHARVDAAQAVVETVTRQGVRAAAFQVDVRSPESCRRLVADARSALGPVRAVVSNATGFGADRPDLGTALAVPLAEYQSMLAGRLGALLSLVDAAGADLDDGGRIVAVTSTGTQRAVPGYAPIAASMAAVESVVRYMAAELGARGITANTAVGGVIDTEALGEISADPARLKEAVRRATPLGRVGRADDLAAVVGFLCSPAADWVTGQSVIADGGNSLR</sequence>
<dbReference type="InterPro" id="IPR002347">
    <property type="entry name" value="SDR_fam"/>
</dbReference>
<name>A0A7J5DZ00_NOCSI</name>
<dbReference type="PRINTS" id="PR00081">
    <property type="entry name" value="GDHRDH"/>
</dbReference>
<dbReference type="RefSeq" id="WP_151578442.1">
    <property type="nucleotide sequence ID" value="NZ_WBVM01000001.1"/>
</dbReference>
<organism evidence="3 4">
    <name type="scientific">Nocardioides simplex</name>
    <name type="common">Arthrobacter simplex</name>
    <dbReference type="NCBI Taxonomy" id="2045"/>
    <lineage>
        <taxon>Bacteria</taxon>
        <taxon>Bacillati</taxon>
        <taxon>Actinomycetota</taxon>
        <taxon>Actinomycetes</taxon>
        <taxon>Propionibacteriales</taxon>
        <taxon>Nocardioidaceae</taxon>
        <taxon>Pimelobacter</taxon>
    </lineage>
</organism>
<dbReference type="Pfam" id="PF13561">
    <property type="entry name" value="adh_short_C2"/>
    <property type="match status" value="1"/>
</dbReference>
<dbReference type="InterPro" id="IPR036291">
    <property type="entry name" value="NAD(P)-bd_dom_sf"/>
</dbReference>
<evidence type="ECO:0000313" key="3">
    <source>
        <dbReference type="EMBL" id="KAB2810904.1"/>
    </source>
</evidence>